<comment type="caution">
    <text evidence="1">The sequence shown here is derived from an EMBL/GenBank/DDBJ whole genome shotgun (WGS) entry which is preliminary data.</text>
</comment>
<proteinExistence type="predicted"/>
<evidence type="ECO:0000313" key="1">
    <source>
        <dbReference type="EMBL" id="MFC5474893.1"/>
    </source>
</evidence>
<dbReference type="RefSeq" id="WP_378998000.1">
    <property type="nucleotide sequence ID" value="NZ_JBHSMT010000023.1"/>
</dbReference>
<organism evidence="1 2">
    <name type="scientific">Paraherbaspirillum soli</name>
    <dbReference type="NCBI Taxonomy" id="631222"/>
    <lineage>
        <taxon>Bacteria</taxon>
        <taxon>Pseudomonadati</taxon>
        <taxon>Pseudomonadota</taxon>
        <taxon>Betaproteobacteria</taxon>
        <taxon>Burkholderiales</taxon>
        <taxon>Oxalobacteraceae</taxon>
        <taxon>Paraherbaspirillum</taxon>
    </lineage>
</organism>
<accession>A0ABW0MD05</accession>
<keyword evidence="2" id="KW-1185">Reference proteome</keyword>
<evidence type="ECO:0000313" key="2">
    <source>
        <dbReference type="Proteomes" id="UP001596045"/>
    </source>
</evidence>
<protein>
    <submittedName>
        <fullName evidence="1">Uncharacterized protein</fullName>
    </submittedName>
</protein>
<dbReference type="EMBL" id="JBHSMT010000023">
    <property type="protein sequence ID" value="MFC5474893.1"/>
    <property type="molecule type" value="Genomic_DNA"/>
</dbReference>
<dbReference type="Proteomes" id="UP001596045">
    <property type="component" value="Unassembled WGS sequence"/>
</dbReference>
<gene>
    <name evidence="1" type="ORF">ACFPM8_13100</name>
</gene>
<reference evidence="2" key="1">
    <citation type="journal article" date="2019" name="Int. J. Syst. Evol. Microbiol.">
        <title>The Global Catalogue of Microorganisms (GCM) 10K type strain sequencing project: providing services to taxonomists for standard genome sequencing and annotation.</title>
        <authorList>
            <consortium name="The Broad Institute Genomics Platform"/>
            <consortium name="The Broad Institute Genome Sequencing Center for Infectious Disease"/>
            <person name="Wu L."/>
            <person name="Ma J."/>
        </authorList>
    </citation>
    <scope>NUCLEOTIDE SEQUENCE [LARGE SCALE GENOMIC DNA]</scope>
    <source>
        <strain evidence="2">JCM 17066</strain>
    </source>
</reference>
<sequence length="71" mass="7744">MKTQENITITIGTGTSYGEYDEQGKLVSMNGFFERWISHLPRCLVILTAAHVNSSGNEATSTAISKFSLCS</sequence>
<name>A0ABW0MD05_9BURK</name>